<feature type="region of interest" description="Disordered" evidence="1">
    <location>
        <begin position="1"/>
        <end position="29"/>
    </location>
</feature>
<evidence type="ECO:0000256" key="1">
    <source>
        <dbReference type="SAM" id="MobiDB-lite"/>
    </source>
</evidence>
<accession>A0A8J3SPM6</accession>
<sequence length="67" mass="6966">MKDEPSAVCVPPAPGSASSPPQAAAEMARDRPAITAADLRRGIPSRRMLHTSSPSCGRVTAAVRTPR</sequence>
<name>A0A8J3SPM6_9ACTN</name>
<evidence type="ECO:0000313" key="2">
    <source>
        <dbReference type="EMBL" id="GIH96411.1"/>
    </source>
</evidence>
<evidence type="ECO:0000313" key="3">
    <source>
        <dbReference type="Proteomes" id="UP000619788"/>
    </source>
</evidence>
<feature type="region of interest" description="Disordered" evidence="1">
    <location>
        <begin position="47"/>
        <end position="67"/>
    </location>
</feature>
<dbReference type="AlphaFoldDB" id="A0A8J3SPM6"/>
<reference evidence="2 3" key="1">
    <citation type="submission" date="2021-01" db="EMBL/GenBank/DDBJ databases">
        <title>Whole genome shotgun sequence of Planobispora siamensis NBRC 107568.</title>
        <authorList>
            <person name="Komaki H."/>
            <person name="Tamura T."/>
        </authorList>
    </citation>
    <scope>NUCLEOTIDE SEQUENCE [LARGE SCALE GENOMIC DNA]</scope>
    <source>
        <strain evidence="2 3">NBRC 107568</strain>
    </source>
</reference>
<gene>
    <name evidence="2" type="ORF">Psi01_70410</name>
</gene>
<protein>
    <submittedName>
        <fullName evidence="2">Uncharacterized protein</fullName>
    </submittedName>
</protein>
<feature type="compositionally biased region" description="Low complexity" evidence="1">
    <location>
        <begin position="1"/>
        <end position="25"/>
    </location>
</feature>
<comment type="caution">
    <text evidence="2">The sequence shown here is derived from an EMBL/GenBank/DDBJ whole genome shotgun (WGS) entry which is preliminary data.</text>
</comment>
<keyword evidence="3" id="KW-1185">Reference proteome</keyword>
<dbReference type="EMBL" id="BOOJ01000065">
    <property type="protein sequence ID" value="GIH96411.1"/>
    <property type="molecule type" value="Genomic_DNA"/>
</dbReference>
<dbReference type="Proteomes" id="UP000619788">
    <property type="component" value="Unassembled WGS sequence"/>
</dbReference>
<organism evidence="2 3">
    <name type="scientific">Planobispora siamensis</name>
    <dbReference type="NCBI Taxonomy" id="936338"/>
    <lineage>
        <taxon>Bacteria</taxon>
        <taxon>Bacillati</taxon>
        <taxon>Actinomycetota</taxon>
        <taxon>Actinomycetes</taxon>
        <taxon>Streptosporangiales</taxon>
        <taxon>Streptosporangiaceae</taxon>
        <taxon>Planobispora</taxon>
    </lineage>
</organism>
<proteinExistence type="predicted"/>